<dbReference type="EMBL" id="CP037920">
    <property type="protein sequence ID" value="QDT94698.1"/>
    <property type="molecule type" value="Genomic_DNA"/>
</dbReference>
<dbReference type="Proteomes" id="UP000318704">
    <property type="component" value="Chromosome"/>
</dbReference>
<feature type="compositionally biased region" description="Polar residues" evidence="1">
    <location>
        <begin position="73"/>
        <end position="106"/>
    </location>
</feature>
<protein>
    <submittedName>
        <fullName evidence="3">Uncharacterized protein</fullName>
    </submittedName>
</protein>
<keyword evidence="2" id="KW-1133">Transmembrane helix</keyword>
<name>A0A517VNV9_9PLAN</name>
<dbReference type="KEGG" id="gaw:V144x_01290"/>
<keyword evidence="2" id="KW-0812">Transmembrane</keyword>
<dbReference type="AlphaFoldDB" id="A0A517VNV9"/>
<keyword evidence="2" id="KW-0472">Membrane</keyword>
<gene>
    <name evidence="3" type="ORF">V144x_01290</name>
</gene>
<evidence type="ECO:0000313" key="3">
    <source>
        <dbReference type="EMBL" id="QDT94698.1"/>
    </source>
</evidence>
<sequence>MNQPNKRPRTKISSLGWTVTVVLFLIIYLVIQGERNHTNDQSVLNSEESRAQNVLDPFKEASRQSNLEKELEAQQSDLVQQNETDISKSKNYPVTSSQVSKKQTPANSNRPPPRNSSKQSKTAKPSLELGQLRDLGSKVWESAAGLKYGPGSREKHRLLHVMRHAEDQPNRPGKHGVFAGEGNRKKVLVLIDEAYLQANKGGKNVEKKKERNRIVYTVDMGRRIGFVGGQVGNKQGKPPAFKIRLILEGTNVITAFPL</sequence>
<feature type="region of interest" description="Disordered" evidence="1">
    <location>
        <begin position="55"/>
        <end position="130"/>
    </location>
</feature>
<reference evidence="3 4" key="1">
    <citation type="submission" date="2019-03" db="EMBL/GenBank/DDBJ databases">
        <title>Deep-cultivation of Planctomycetes and their phenomic and genomic characterization uncovers novel biology.</title>
        <authorList>
            <person name="Wiegand S."/>
            <person name="Jogler M."/>
            <person name="Boedeker C."/>
            <person name="Pinto D."/>
            <person name="Vollmers J."/>
            <person name="Rivas-Marin E."/>
            <person name="Kohn T."/>
            <person name="Peeters S.H."/>
            <person name="Heuer A."/>
            <person name="Rast P."/>
            <person name="Oberbeckmann S."/>
            <person name="Bunk B."/>
            <person name="Jeske O."/>
            <person name="Meyerdierks A."/>
            <person name="Storesund J.E."/>
            <person name="Kallscheuer N."/>
            <person name="Luecker S."/>
            <person name="Lage O.M."/>
            <person name="Pohl T."/>
            <person name="Merkel B.J."/>
            <person name="Hornburger P."/>
            <person name="Mueller R.-W."/>
            <person name="Bruemmer F."/>
            <person name="Labrenz M."/>
            <person name="Spormann A.M."/>
            <person name="Op den Camp H."/>
            <person name="Overmann J."/>
            <person name="Amann R."/>
            <person name="Jetten M.S.M."/>
            <person name="Mascher T."/>
            <person name="Medema M.H."/>
            <person name="Devos D.P."/>
            <person name="Kaster A.-K."/>
            <person name="Ovreas L."/>
            <person name="Rohde M."/>
            <person name="Galperin M.Y."/>
            <person name="Jogler C."/>
        </authorList>
    </citation>
    <scope>NUCLEOTIDE SEQUENCE [LARGE SCALE GENOMIC DNA]</scope>
    <source>
        <strain evidence="3 4">V144</strain>
    </source>
</reference>
<evidence type="ECO:0000256" key="1">
    <source>
        <dbReference type="SAM" id="MobiDB-lite"/>
    </source>
</evidence>
<organism evidence="3 4">
    <name type="scientific">Gimesia aquarii</name>
    <dbReference type="NCBI Taxonomy" id="2527964"/>
    <lineage>
        <taxon>Bacteria</taxon>
        <taxon>Pseudomonadati</taxon>
        <taxon>Planctomycetota</taxon>
        <taxon>Planctomycetia</taxon>
        <taxon>Planctomycetales</taxon>
        <taxon>Planctomycetaceae</taxon>
        <taxon>Gimesia</taxon>
    </lineage>
</organism>
<feature type="compositionally biased region" description="Basic and acidic residues" evidence="1">
    <location>
        <begin position="57"/>
        <end position="72"/>
    </location>
</feature>
<dbReference type="RefSeq" id="WP_144979849.1">
    <property type="nucleotide sequence ID" value="NZ_CP037920.1"/>
</dbReference>
<evidence type="ECO:0000313" key="4">
    <source>
        <dbReference type="Proteomes" id="UP000318704"/>
    </source>
</evidence>
<evidence type="ECO:0000256" key="2">
    <source>
        <dbReference type="SAM" id="Phobius"/>
    </source>
</evidence>
<feature type="transmembrane region" description="Helical" evidence="2">
    <location>
        <begin position="12"/>
        <end position="31"/>
    </location>
</feature>
<accession>A0A517VNV9</accession>
<proteinExistence type="predicted"/>